<keyword evidence="4" id="KW-0378">Hydrolase</keyword>
<dbReference type="GO" id="GO:0005789">
    <property type="term" value="C:endoplasmic reticulum membrane"/>
    <property type="evidence" value="ECO:0007669"/>
    <property type="project" value="UniProtKB-SubCell"/>
</dbReference>
<evidence type="ECO:0000313" key="9">
    <source>
        <dbReference type="EMBL" id="KAH7324593.1"/>
    </source>
</evidence>
<feature type="compositionally biased region" description="Basic and acidic residues" evidence="5">
    <location>
        <begin position="50"/>
        <end position="64"/>
    </location>
</feature>
<evidence type="ECO:0000256" key="4">
    <source>
        <dbReference type="RuleBase" id="RU365011"/>
    </source>
</evidence>
<comment type="caution">
    <text evidence="9">The sequence shown here is derived from an EMBL/GenBank/DDBJ whole genome shotgun (WGS) entry which is preliminary data.</text>
</comment>
<organism evidence="9 10">
    <name type="scientific">Stachybotrys elegans</name>
    <dbReference type="NCBI Taxonomy" id="80388"/>
    <lineage>
        <taxon>Eukaryota</taxon>
        <taxon>Fungi</taxon>
        <taxon>Dikarya</taxon>
        <taxon>Ascomycota</taxon>
        <taxon>Pezizomycotina</taxon>
        <taxon>Sordariomycetes</taxon>
        <taxon>Hypocreomycetidae</taxon>
        <taxon>Hypocreales</taxon>
        <taxon>Stachybotryaceae</taxon>
        <taxon>Stachybotrys</taxon>
    </lineage>
</organism>
<keyword evidence="4" id="KW-0653">Protein transport</keyword>
<feature type="domain" description="GPI inositol-deacylase winged helix" evidence="7">
    <location>
        <begin position="666"/>
        <end position="751"/>
    </location>
</feature>
<dbReference type="PANTHER" id="PTHR10039">
    <property type="entry name" value="AMELOGENIN"/>
    <property type="match status" value="1"/>
</dbReference>
<dbReference type="SMART" id="SM00320">
    <property type="entry name" value="WD40"/>
    <property type="match status" value="5"/>
</dbReference>
<keyword evidence="4" id="KW-0813">Transport</keyword>
<sequence length="1607" mass="180099">MASNHTSQGRIFKLPHRAPNDEPGEGDFDARSNPLSATTTLIHAGNPSRPSRDTPQDDRDDQRRSSFLSRRFSSIWTESATEEGTRGPLGLRLLFASPEPMVEIIFVHGLCGGSVKTWQKGQDPRLFWPQHWLPSEAEFRRANIHSFGYDADWKKSQPSILGIHDFGQALYEEIRSSPALRRNPKSPIVLVGHSMGGLVIKKAHILAHRNRDQCDVSGRIRGIFFLATPHKGSDYAALLNNILKVSGIAGLSSSREYIDGLKVGSKSTQFINDEFGSCIADLTIFSFFETLPTNIGISSTIVVDKESAVLGPGYHNERVTYLNANHPNMCKFCDPNDPNYLTLKNALGSFIEDILEDDMAQNERRSSSDLLAVRSYLGTHDYPENRQDRLKGSCQWIDEREDYKDWRDGTPRCDKSRKYRPSIYWVTANPGAGKTVLVTHVESQLEEFGLENSAYYFNFGKKESRSLAGLLRSIAYQMARSNAAVRETLMKFHDEASTLDLDDARAIWSKIFRTGIFQTSILAAQYWLLDAIDECVAYAEFFTLLRGTPISFPLKVFITSRKLADMPKLVRQLNDIDLNVVEIPIQDTMSDIELYIASRMADLPVENEEQAAELTNQIIAKSNASFLWVRLVMDELEGVYGHESIVEVLRGIPEGMVSYYRRTVTEMAENKRERHIARAILQWVALASRPLSTLEIAYAVSVDVKTQLSSPKPAIEGLCGHLVAIDAESDHVRIIHSTARAFLSSEDAGEFRISTAEAHERIALVCLKLLCGPEMQPPRHRRMLDQKRPAAKAPALLDYAISHFSDHVFSASASSDELLAAVVKFLSSTTLTWIDKVATKGDMHSLVRAARNLKAYSLRRSKYSSPLDRHVVCVDSWATDLGRIAIKFHFALSTYPQSIYFLIPPLCPTNSAIHRQFRRMPDSLTLLGPTDQHWNDCVATLDFGDKTATAVSCGESLIAVAFESGDICFYNTRNQETELVVHEDLAVDLLQFDPQGLFIVGSNRRFLMLWDLQGNLLWKTRVRVRFWLLAFSPTYVLGVAKQGKVLKWDIETGEPIDELALTYEPPEDATVAHSISSRAPCTASISPNQELIALAYRNGPVCLFDLETTGFVCWAPDAKNRCPQYLIFHPNADVNLLLVIYNESHMSLFDPWTGVVVNEYEPEEHIISISATCSPSGNTFATVDIQGTLRIWDFESLAVLYHVLTPNQSFRMLEFTSDNFSLLDVTDHEMKVWSPAALMRKTVEEEASISDQPENIVVPEGQFETLQSSRVRAFAAHTSDPIFFVGKNNGDVAFYSLTDGKEVGVLYTHQDSVGYLASCKGTVIASSDLFNIIQVWTLTIRKPNIVQTNELKLKTRAASSIRQLLLDDSGEFLLVSTTRADIVYRTSDGTMIGSMDWADDERVSWKWVAIPDNGQGPVFALVHDHILSHYTASSFPRSSPVPPIRLDHVTDARLENCRTDAVFFNASTRHLTLQYSQRSSTKTHCSIAIFQLPQAGVSTPPQLSPLQNSLGATPSAFSSFKFSLGFNALDNRFMFLRKDSWVCSIPIDGSNSQYARHFFVPNEYATMNNELLPIQAPGGIFIFCLFDRIVIIKNGLKFHDHVQIKMT</sequence>
<dbReference type="GO" id="GO:0015031">
    <property type="term" value="P:protein transport"/>
    <property type="evidence" value="ECO:0007669"/>
    <property type="project" value="UniProtKB-KW"/>
</dbReference>
<dbReference type="SUPFAM" id="SSF53474">
    <property type="entry name" value="alpha/beta-Hydrolases"/>
    <property type="match status" value="1"/>
</dbReference>
<dbReference type="SUPFAM" id="SSF50978">
    <property type="entry name" value="WD40 repeat-like"/>
    <property type="match status" value="1"/>
</dbReference>
<dbReference type="Pfam" id="PF24883">
    <property type="entry name" value="NPHP3_N"/>
    <property type="match status" value="1"/>
</dbReference>
<dbReference type="InterPro" id="IPR029058">
    <property type="entry name" value="AB_hydrolase_fold"/>
</dbReference>
<dbReference type="Pfam" id="PF22939">
    <property type="entry name" value="WHD_GPIID"/>
    <property type="match status" value="1"/>
</dbReference>
<dbReference type="Proteomes" id="UP000813444">
    <property type="component" value="Unassembled WGS sequence"/>
</dbReference>
<comment type="function">
    <text evidence="1 4">Involved in inositol deacylation of GPI-anchored proteins which plays important roles in the quality control and ER-associated degradation of GPI-anchored proteins.</text>
</comment>
<dbReference type="PANTHER" id="PTHR10039:SF16">
    <property type="entry name" value="GPI INOSITOL-DEACYLASE"/>
    <property type="match status" value="1"/>
</dbReference>
<dbReference type="InterPro" id="IPR054471">
    <property type="entry name" value="GPIID_WHD"/>
</dbReference>
<dbReference type="Pfam" id="PF07819">
    <property type="entry name" value="PGAP1"/>
    <property type="match status" value="1"/>
</dbReference>
<evidence type="ECO:0000256" key="2">
    <source>
        <dbReference type="ARBA" id="ARBA00015856"/>
    </source>
</evidence>
<dbReference type="InterPro" id="IPR012908">
    <property type="entry name" value="PGAP1-ab_dom-like"/>
</dbReference>
<feature type="domain" description="GPI inositol-deacylase PGAP1-like alpha/beta" evidence="6">
    <location>
        <begin position="104"/>
        <end position="233"/>
    </location>
</feature>
<keyword evidence="4" id="KW-0472">Membrane</keyword>
<evidence type="ECO:0000259" key="6">
    <source>
        <dbReference type="Pfam" id="PF07819"/>
    </source>
</evidence>
<dbReference type="OrthoDB" id="194358at2759"/>
<dbReference type="Gene3D" id="3.40.50.300">
    <property type="entry name" value="P-loop containing nucleotide triphosphate hydrolases"/>
    <property type="match status" value="1"/>
</dbReference>
<name>A0A8K0SVR2_9HYPO</name>
<evidence type="ECO:0000313" key="10">
    <source>
        <dbReference type="Proteomes" id="UP000813444"/>
    </source>
</evidence>
<reference evidence="9" key="1">
    <citation type="journal article" date="2021" name="Nat. Commun.">
        <title>Genetic determinants of endophytism in the Arabidopsis root mycobiome.</title>
        <authorList>
            <person name="Mesny F."/>
            <person name="Miyauchi S."/>
            <person name="Thiergart T."/>
            <person name="Pickel B."/>
            <person name="Atanasova L."/>
            <person name="Karlsson M."/>
            <person name="Huettel B."/>
            <person name="Barry K.W."/>
            <person name="Haridas S."/>
            <person name="Chen C."/>
            <person name="Bauer D."/>
            <person name="Andreopoulos W."/>
            <person name="Pangilinan J."/>
            <person name="LaButti K."/>
            <person name="Riley R."/>
            <person name="Lipzen A."/>
            <person name="Clum A."/>
            <person name="Drula E."/>
            <person name="Henrissat B."/>
            <person name="Kohler A."/>
            <person name="Grigoriev I.V."/>
            <person name="Martin F.M."/>
            <person name="Hacquard S."/>
        </authorList>
    </citation>
    <scope>NUCLEOTIDE SEQUENCE</scope>
    <source>
        <strain evidence="9">MPI-CAGE-CH-0235</strain>
    </source>
</reference>
<dbReference type="InterPro" id="IPR015943">
    <property type="entry name" value="WD40/YVTN_repeat-like_dom_sf"/>
</dbReference>
<keyword evidence="10" id="KW-1185">Reference proteome</keyword>
<feature type="region of interest" description="Disordered" evidence="5">
    <location>
        <begin position="1"/>
        <end position="65"/>
    </location>
</feature>
<evidence type="ECO:0000259" key="8">
    <source>
        <dbReference type="Pfam" id="PF24883"/>
    </source>
</evidence>
<evidence type="ECO:0000256" key="1">
    <source>
        <dbReference type="ARBA" id="ARBA00003496"/>
    </source>
</evidence>
<gene>
    <name evidence="9" type="ORF">B0I35DRAFT_164775</name>
</gene>
<dbReference type="EC" id="3.1.-.-" evidence="4"/>
<dbReference type="Gene3D" id="3.40.50.1820">
    <property type="entry name" value="alpha/beta hydrolase"/>
    <property type="match status" value="1"/>
</dbReference>
<dbReference type="InterPro" id="IPR001680">
    <property type="entry name" value="WD40_rpt"/>
</dbReference>
<proteinExistence type="inferred from homology"/>
<evidence type="ECO:0000256" key="5">
    <source>
        <dbReference type="SAM" id="MobiDB-lite"/>
    </source>
</evidence>
<comment type="similarity">
    <text evidence="4">Belongs to the GPI inositol-deacylase family.</text>
</comment>
<feature type="domain" description="Nephrocystin 3-like N-terminal" evidence="8">
    <location>
        <begin position="392"/>
        <end position="561"/>
    </location>
</feature>
<keyword evidence="4" id="KW-0256">Endoplasmic reticulum</keyword>
<evidence type="ECO:0000259" key="7">
    <source>
        <dbReference type="Pfam" id="PF22939"/>
    </source>
</evidence>
<dbReference type="InterPro" id="IPR036322">
    <property type="entry name" value="WD40_repeat_dom_sf"/>
</dbReference>
<protein>
    <recommendedName>
        <fullName evidence="2 4">GPI inositol-deacylase</fullName>
        <ecNumber evidence="4">3.1.-.-</ecNumber>
    </recommendedName>
</protein>
<keyword evidence="3" id="KW-0677">Repeat</keyword>
<dbReference type="GO" id="GO:0016788">
    <property type="term" value="F:hydrolase activity, acting on ester bonds"/>
    <property type="evidence" value="ECO:0007669"/>
    <property type="project" value="InterPro"/>
</dbReference>
<dbReference type="InterPro" id="IPR027417">
    <property type="entry name" value="P-loop_NTPase"/>
</dbReference>
<comment type="subcellular location">
    <subcellularLocation>
        <location evidence="4">Endoplasmic reticulum membrane</location>
    </subcellularLocation>
</comment>
<dbReference type="EMBL" id="JAGPNK010000003">
    <property type="protein sequence ID" value="KAH7324593.1"/>
    <property type="molecule type" value="Genomic_DNA"/>
</dbReference>
<dbReference type="InterPro" id="IPR056884">
    <property type="entry name" value="NPHP3-like_N"/>
</dbReference>
<accession>A0A8K0SVR2</accession>
<dbReference type="Gene3D" id="2.130.10.10">
    <property type="entry name" value="YVTN repeat-like/Quinoprotein amine dehydrogenase"/>
    <property type="match status" value="2"/>
</dbReference>
<evidence type="ECO:0000256" key="3">
    <source>
        <dbReference type="ARBA" id="ARBA00022737"/>
    </source>
</evidence>